<proteinExistence type="inferred from homology"/>
<evidence type="ECO:0000256" key="2">
    <source>
        <dbReference type="ARBA" id="ARBA00023315"/>
    </source>
</evidence>
<dbReference type="Pfam" id="PF13302">
    <property type="entry name" value="Acetyltransf_3"/>
    <property type="match status" value="1"/>
</dbReference>
<dbReference type="GO" id="GO:0005737">
    <property type="term" value="C:cytoplasm"/>
    <property type="evidence" value="ECO:0000318"/>
    <property type="project" value="GO_Central"/>
</dbReference>
<dbReference type="PROSITE" id="PS51186">
    <property type="entry name" value="GNAT"/>
    <property type="match status" value="1"/>
</dbReference>
<accession>Q8DPV3</accession>
<evidence type="ECO:0000256" key="1">
    <source>
        <dbReference type="ARBA" id="ARBA00022679"/>
    </source>
</evidence>
<reference evidence="5 6" key="1">
    <citation type="journal article" date="2001" name="J. Bacteriol.">
        <title>Genome of the bacterium Streptococcus pneumoniae strain R6.</title>
        <authorList>
            <person name="Hoskins J.A."/>
            <person name="Alborn W.Jr."/>
            <person name="Arnold J."/>
            <person name="Blaszczak L."/>
            <person name="Burgett S."/>
            <person name="DeHoff B.S."/>
            <person name="Estrem S."/>
            <person name="Fritz L."/>
            <person name="Fu D.-J."/>
            <person name="Fuller W."/>
            <person name="Geringer C."/>
            <person name="Gilmour R."/>
            <person name="Glass J.S."/>
            <person name="Khoja H."/>
            <person name="Kraft A."/>
            <person name="LaGace R."/>
            <person name="LeBlanc D.J."/>
            <person name="Lee L.N."/>
            <person name="Lefkowitz E.J."/>
            <person name="Lu J."/>
            <person name="Matsushima P."/>
            <person name="McAhren S."/>
            <person name="McHenney M."/>
            <person name="McLeaster K."/>
            <person name="Mundy C."/>
            <person name="Nicas T.I."/>
            <person name="Norris F.H."/>
            <person name="O'Gara M."/>
            <person name="Peery R."/>
            <person name="Robertson G.T."/>
            <person name="Rockey P."/>
            <person name="Sun P.-M."/>
            <person name="Winkler M.E."/>
            <person name="Yang Y."/>
            <person name="Young-Bellido M."/>
            <person name="Zhao G."/>
            <person name="Zook C."/>
            <person name="Baltz R.H."/>
            <person name="Jaskunas S.Richard."/>
            <person name="Rosteck P.R.Jr."/>
            <person name="Skatrud P.L."/>
            <person name="Glass J.I."/>
        </authorList>
    </citation>
    <scope>NUCLEOTIDE SEQUENCE [LARGE SCALE GENOMIC DNA]</scope>
    <source>
        <strain evidence="6">ATCC BAA-255 / R6</strain>
    </source>
</reference>
<keyword evidence="6" id="KW-1185">Reference proteome</keyword>
<dbReference type="InterPro" id="IPR016181">
    <property type="entry name" value="Acyl_CoA_acyltransferase"/>
</dbReference>
<evidence type="ECO:0000313" key="6">
    <source>
        <dbReference type="Proteomes" id="UP000000586"/>
    </source>
</evidence>
<feature type="domain" description="N-acetyltransferase" evidence="4">
    <location>
        <begin position="31"/>
        <end position="175"/>
    </location>
</feature>
<keyword evidence="2" id="KW-0012">Acyltransferase</keyword>
<dbReference type="PATRIC" id="fig|171101.6.peg.1078"/>
<dbReference type="PANTHER" id="PTHR43792">
    <property type="entry name" value="GNAT FAMILY, PUTATIVE (AFU_ORTHOLOGUE AFUA_3G00765)-RELATED-RELATED"/>
    <property type="match status" value="1"/>
</dbReference>
<protein>
    <recommendedName>
        <fullName evidence="4">N-acetyltransferase domain-containing protein</fullName>
    </recommendedName>
</protein>
<dbReference type="AlphaFoldDB" id="Q8DPV3"/>
<comment type="similarity">
    <text evidence="3">Belongs to the acetyltransferase family. RimJ subfamily.</text>
</comment>
<dbReference type="PIR" id="F97995">
    <property type="entry name" value="F97995"/>
</dbReference>
<evidence type="ECO:0000313" key="5">
    <source>
        <dbReference type="EMBL" id="AAK99794.1"/>
    </source>
</evidence>
<evidence type="ECO:0000259" key="4">
    <source>
        <dbReference type="PROSITE" id="PS51186"/>
    </source>
</evidence>
<dbReference type="STRING" id="171101.spr0990"/>
<dbReference type="Gene3D" id="3.40.630.30">
    <property type="match status" value="1"/>
</dbReference>
<dbReference type="PANTHER" id="PTHR43792:SF8">
    <property type="entry name" value="[RIBOSOMAL PROTEIN US5]-ALANINE N-ACETYLTRANSFERASE"/>
    <property type="match status" value="1"/>
</dbReference>
<sequence length="185" mass="22055">MFMNIWTKLAMFSFFETDRLYLRPFFFSDSQDFREIASNPENLQFIFPTQASLEESQYALANYFMKSPLGVWAICDQKNQQMIGSIKFEKLDEIKKEAELGYFLRKDAWSQGFMTEVVRKICQLSFEEFGLKQLSIITHLENEASQRVALKSGFSLFRQFKGSDRYTRKMRDYLEFRYVKGEFNE</sequence>
<dbReference type="HOGENOM" id="CLU_013985_3_6_9"/>
<dbReference type="GO" id="GO:0008999">
    <property type="term" value="F:protein-N-terminal-alanine acetyltransferase activity"/>
    <property type="evidence" value="ECO:0000318"/>
    <property type="project" value="GO_Central"/>
</dbReference>
<dbReference type="KEGG" id="spr:spr0990"/>
<dbReference type="eggNOG" id="COG1670">
    <property type="taxonomic scope" value="Bacteria"/>
</dbReference>
<dbReference type="InterPro" id="IPR000182">
    <property type="entry name" value="GNAT_dom"/>
</dbReference>
<keyword evidence="1" id="KW-0808">Transferase</keyword>
<gene>
    <name evidence="5" type="ordered locus">spr0990</name>
</gene>
<dbReference type="Proteomes" id="UP000000586">
    <property type="component" value="Chromosome"/>
</dbReference>
<evidence type="ECO:0000256" key="3">
    <source>
        <dbReference type="ARBA" id="ARBA00038502"/>
    </source>
</evidence>
<dbReference type="InterPro" id="IPR051531">
    <property type="entry name" value="N-acetyltransferase"/>
</dbReference>
<name>Q8DPV3_STRR6</name>
<organism evidence="5 6">
    <name type="scientific">Streptococcus pneumoniae (strain ATCC BAA-255 / R6)</name>
    <dbReference type="NCBI Taxonomy" id="171101"/>
    <lineage>
        <taxon>Bacteria</taxon>
        <taxon>Bacillati</taxon>
        <taxon>Bacillota</taxon>
        <taxon>Bacilli</taxon>
        <taxon>Lactobacillales</taxon>
        <taxon>Streptococcaceae</taxon>
        <taxon>Streptococcus</taxon>
    </lineage>
</organism>
<dbReference type="EMBL" id="AE007317">
    <property type="protein sequence ID" value="AAK99794.1"/>
    <property type="molecule type" value="Genomic_DNA"/>
</dbReference>
<dbReference type="SUPFAM" id="SSF55729">
    <property type="entry name" value="Acyl-CoA N-acyltransferases (Nat)"/>
    <property type="match status" value="1"/>
</dbReference>